<evidence type="ECO:0000313" key="2">
    <source>
        <dbReference type="EMBL" id="CAF4653061.1"/>
    </source>
</evidence>
<reference evidence="2" key="1">
    <citation type="submission" date="2021-02" db="EMBL/GenBank/DDBJ databases">
        <authorList>
            <person name="Nowell W R."/>
        </authorList>
    </citation>
    <scope>NUCLEOTIDE SEQUENCE</scope>
</reference>
<accession>A0A8S3A4Z5</accession>
<dbReference type="EMBL" id="CAJOBC010143252">
    <property type="protein sequence ID" value="CAF4653061.1"/>
    <property type="molecule type" value="Genomic_DNA"/>
</dbReference>
<feature type="compositionally biased region" description="Basic and acidic residues" evidence="1">
    <location>
        <begin position="119"/>
        <end position="132"/>
    </location>
</feature>
<comment type="caution">
    <text evidence="2">The sequence shown here is derived from an EMBL/GenBank/DDBJ whole genome shotgun (WGS) entry which is preliminary data.</text>
</comment>
<evidence type="ECO:0000313" key="3">
    <source>
        <dbReference type="Proteomes" id="UP000681722"/>
    </source>
</evidence>
<evidence type="ECO:0000256" key="1">
    <source>
        <dbReference type="SAM" id="MobiDB-lite"/>
    </source>
</evidence>
<feature type="compositionally biased region" description="Basic and acidic residues" evidence="1">
    <location>
        <begin position="95"/>
        <end position="105"/>
    </location>
</feature>
<feature type="region of interest" description="Disordered" evidence="1">
    <location>
        <begin position="70"/>
        <end position="133"/>
    </location>
</feature>
<dbReference type="OrthoDB" id="118243at2759"/>
<name>A0A8S3A4Z5_9BILA</name>
<dbReference type="AlphaFoldDB" id="A0A8S3A4Z5"/>
<organism evidence="2 3">
    <name type="scientific">Didymodactylos carnosus</name>
    <dbReference type="NCBI Taxonomy" id="1234261"/>
    <lineage>
        <taxon>Eukaryota</taxon>
        <taxon>Metazoa</taxon>
        <taxon>Spiralia</taxon>
        <taxon>Gnathifera</taxon>
        <taxon>Rotifera</taxon>
        <taxon>Eurotatoria</taxon>
        <taxon>Bdelloidea</taxon>
        <taxon>Philodinida</taxon>
        <taxon>Philodinidae</taxon>
        <taxon>Didymodactylos</taxon>
    </lineage>
</organism>
<protein>
    <submittedName>
        <fullName evidence="2">Uncharacterized protein</fullName>
    </submittedName>
</protein>
<proteinExistence type="predicted"/>
<gene>
    <name evidence="2" type="ORF">SRO942_LOCUS50460</name>
</gene>
<feature type="non-terminal residue" evidence="2">
    <location>
        <position position="155"/>
    </location>
</feature>
<sequence>MTTKTIKNKRVDRLSILLQEFNIEQVIHIKGHHNCLPDYLSRHPITHDEDEFFDQDYGIQSKPLVSITTRSKTRAFQQQSAPAPTSSDLQQTVDLDPHEDHDSSKNQDQNVPRYSSNHFDIRHLKEEQDKDPAIQQKIKQLEQNPKNQNYLYEDG</sequence>
<feature type="compositionally biased region" description="Polar residues" evidence="1">
    <location>
        <begin position="106"/>
        <end position="118"/>
    </location>
</feature>
<dbReference type="Proteomes" id="UP000681722">
    <property type="component" value="Unassembled WGS sequence"/>
</dbReference>
<feature type="compositionally biased region" description="Polar residues" evidence="1">
    <location>
        <begin position="70"/>
        <end position="93"/>
    </location>
</feature>